<gene>
    <name evidence="1" type="ordered locus">Tagg_0915</name>
</gene>
<dbReference type="STRING" id="633148.Tagg_0915"/>
<dbReference type="OrthoDB" id="86951at2157"/>
<dbReference type="Proteomes" id="UP000002376">
    <property type="component" value="Chromosome"/>
</dbReference>
<evidence type="ECO:0000313" key="2">
    <source>
        <dbReference type="Proteomes" id="UP000002376"/>
    </source>
</evidence>
<reference evidence="1 2" key="1">
    <citation type="journal article" date="2010" name="Stand. Genomic Sci.">
        <title>Complete genome sequence of Thermosphaera aggregans type strain (M11TL).</title>
        <authorList>
            <person name="Spring S."/>
            <person name="Rachel R."/>
            <person name="Lapidus A."/>
            <person name="Davenport K."/>
            <person name="Tice H."/>
            <person name="Copeland A."/>
            <person name="Cheng J.F."/>
            <person name="Lucas S."/>
            <person name="Chen F."/>
            <person name="Nolan M."/>
            <person name="Bruce D."/>
            <person name="Goodwin L."/>
            <person name="Pitluck S."/>
            <person name="Ivanova N."/>
            <person name="Mavromatis K."/>
            <person name="Ovchinnikova G."/>
            <person name="Pati A."/>
            <person name="Chen A."/>
            <person name="Palaniappan K."/>
            <person name="Land M."/>
            <person name="Hauser L."/>
            <person name="Chang Y.J."/>
            <person name="Jeffries C.C."/>
            <person name="Brettin T."/>
            <person name="Detter J.C."/>
            <person name="Tapia R."/>
            <person name="Han C."/>
            <person name="Heimerl T."/>
            <person name="Weikl F."/>
            <person name="Brambilla E."/>
            <person name="Goker M."/>
            <person name="Bristow J."/>
            <person name="Eisen J.A."/>
            <person name="Markowitz V."/>
            <person name="Hugenholtz P."/>
            <person name="Kyrpides N.C."/>
            <person name="Klenk H.P."/>
        </authorList>
    </citation>
    <scope>NUCLEOTIDE SEQUENCE [LARGE SCALE GENOMIC DNA]</scope>
    <source>
        <strain evidence="2">DSM 11486 / M11TL</strain>
    </source>
</reference>
<dbReference type="HOGENOM" id="CLU_1969489_0_0_2"/>
<dbReference type="GeneID" id="9165934"/>
<sequence length="114" mass="13047">MKDLIMCVCQGTCPSFQKMDPFEVVNHFRRNKKIDFAVIHPQLCATDGDNFWKVLLSKNEDIDKVIVAGCDPVMQKKMFGWVFKELGFNESKFVGVEIRNMSTEEAIKAIENAL</sequence>
<keyword evidence="2" id="KW-1185">Reference proteome</keyword>
<dbReference type="RefSeq" id="WP_013129780.1">
    <property type="nucleotide sequence ID" value="NC_014160.1"/>
</dbReference>
<proteinExistence type="predicted"/>
<dbReference type="eggNOG" id="arCOG10656">
    <property type="taxonomic scope" value="Archaea"/>
</dbReference>
<name>D5U237_THEAM</name>
<accession>D5U237</accession>
<dbReference type="AlphaFoldDB" id="D5U237"/>
<reference evidence="2" key="2">
    <citation type="journal article" date="2010" name="Stand. Genomic Sci.">
        <title>Complete genome sequence of Thermosphaera aggregans type strain (M11TLT).</title>
        <authorList>
            <person name="Spring S."/>
            <person name="Rachel R."/>
            <person name="Lapidus A."/>
            <person name="Davenport K."/>
            <person name="Tice H."/>
            <person name="Copeland A."/>
            <person name="Cheng J.-F."/>
            <person name="Lucas S."/>
            <person name="Chen F."/>
            <person name="Nolan M."/>
            <person name="Bruce D."/>
            <person name="Goodwin L."/>
            <person name="Pitluck S."/>
            <person name="Ivanova N."/>
            <person name="Mavromatis K."/>
            <person name="Ovchinnikova G."/>
            <person name="Pati A."/>
            <person name="Chen A."/>
            <person name="Palaniappan K."/>
            <person name="Land M."/>
            <person name="Hauser L."/>
            <person name="Chang Y.-J."/>
            <person name="Jeffries C.C."/>
            <person name="Brettin T."/>
            <person name="Detter J.C."/>
            <person name="Tapia R."/>
            <person name="Han C."/>
            <person name="Heimerl T."/>
            <person name="Weikl F."/>
            <person name="Brambilla E."/>
            <person name="Goker M."/>
            <person name="Bristow J."/>
            <person name="Eisen J.A."/>
            <person name="Markowitz V."/>
            <person name="Hugenholtz P."/>
            <person name="Kyrpides N.C."/>
            <person name="Klenk H.-P."/>
        </authorList>
    </citation>
    <scope>NUCLEOTIDE SEQUENCE [LARGE SCALE GENOMIC DNA]</scope>
    <source>
        <strain evidence="2">DSM 11486 / M11TL</strain>
    </source>
</reference>
<dbReference type="KEGG" id="tag:Tagg_0915"/>
<organism evidence="1 2">
    <name type="scientific">Thermosphaera aggregans (strain DSM 11486 / M11TL)</name>
    <dbReference type="NCBI Taxonomy" id="633148"/>
    <lineage>
        <taxon>Archaea</taxon>
        <taxon>Thermoproteota</taxon>
        <taxon>Thermoprotei</taxon>
        <taxon>Desulfurococcales</taxon>
        <taxon>Desulfurococcaceae</taxon>
        <taxon>Thermosphaera</taxon>
    </lineage>
</organism>
<reference key="3">
    <citation type="submission" date="2010-02" db="EMBL/GenBank/DDBJ databases">
        <title>Complete genome sequence of Thermosphaera aggregans type strain (M11TL).</title>
        <authorList>
            <consortium name="US DOE Joint Genome Institute (JGI-PGF)"/>
            <person name="Spring S."/>
            <person name="Lapidus A."/>
            <person name="Munk C."/>
            <person name="Schroeder M."/>
            <person name="Glavina Del Rio T."/>
            <person name="Tice H."/>
            <person name="Copeland A."/>
            <person name="Cheng J.-F."/>
            <person name="Lucas S."/>
            <person name="Chen F."/>
            <person name="Nolan M."/>
            <person name="Bruce D."/>
            <person name="Goodwin L."/>
            <person name="Pitluck S."/>
            <person name="Ivanova N."/>
            <person name="Mavromatis K."/>
            <person name="Ovchinnikova G."/>
            <person name="Pati A."/>
            <person name="Chen A."/>
            <person name="Palaniappan K."/>
            <person name="Land M."/>
            <person name="Hauser L."/>
            <person name="Chang Y.-J."/>
            <person name="Jeffries C.C."/>
            <person name="Brettin T."/>
            <person name="Detter J.C."/>
            <person name="Tapia R."/>
            <person name="Han C."/>
            <person name="Chain P."/>
            <person name="Heimerl T."/>
            <person name="Weik F."/>
            <person name="Goker M."/>
            <person name="Rachel R."/>
            <person name="Bristow J."/>
            <person name="Eisen J.A."/>
            <person name="Markowitz V."/>
            <person name="Hugenholtz P."/>
            <person name="Kyrpides N.C."/>
            <person name="Klenk H.-P."/>
        </authorList>
    </citation>
    <scope>NUCLEOTIDE SEQUENCE</scope>
    <source>
        <strain>DSM 11486</strain>
    </source>
</reference>
<dbReference type="EMBL" id="CP001939">
    <property type="protein sequence ID" value="ADG91187.1"/>
    <property type="molecule type" value="Genomic_DNA"/>
</dbReference>
<protein>
    <submittedName>
        <fullName evidence="1">Heterodisulfide reductase subunit A and related polyferredoxins-like protein</fullName>
    </submittedName>
</protein>
<evidence type="ECO:0000313" key="1">
    <source>
        <dbReference type="EMBL" id="ADG91187.1"/>
    </source>
</evidence>